<accession>A0ABW5U5P3</accession>
<dbReference type="Gene3D" id="2.40.50.100">
    <property type="match status" value="1"/>
</dbReference>
<reference evidence="4" key="1">
    <citation type="journal article" date="2019" name="Int. J. Syst. Evol. Microbiol.">
        <title>The Global Catalogue of Microorganisms (GCM) 10K type strain sequencing project: providing services to taxonomists for standard genome sequencing and annotation.</title>
        <authorList>
            <consortium name="The Broad Institute Genomics Platform"/>
            <consortium name="The Broad Institute Genome Sequencing Center for Infectious Disease"/>
            <person name="Wu L."/>
            <person name="Ma J."/>
        </authorList>
    </citation>
    <scope>NUCLEOTIDE SEQUENCE [LARGE SCALE GENOMIC DNA]</scope>
    <source>
        <strain evidence="4">TISTR 2562</strain>
    </source>
</reference>
<dbReference type="PANTHER" id="PTHR30469">
    <property type="entry name" value="MULTIDRUG RESISTANCE PROTEIN MDTA"/>
    <property type="match status" value="1"/>
</dbReference>
<name>A0ABW5U5P3_9RHOB</name>
<protein>
    <submittedName>
        <fullName evidence="3">Efflux RND transporter periplasmic adaptor subunit</fullName>
    </submittedName>
</protein>
<sequence length="485" mass="51464">MRFLRQSMFGLFLAAVALGLLVFAGQMIGSALSVRLADEERAPPPRERVFAVNVTRAELEDVTPVLQSFGEIRSRRSLELRAAVPGRVIELAETFEEGGRVEAGSVLLRIDPLDAQAALDRAQSDLADAAAEGREAGRALALARDELAAAEEQAALRERALARQRDLGTRGVGTTAASETAELAAAAARQAVLSRAQALAQAEVRVDRAETLATRAEIALAEAERRRADTVLRAPFDGILSAPNVVVGGLVSGNERLAELIDPSALEVSFRLSNTQFARLLDENSTLRRADLRATLDVAGLDLVARGQISRVAATTGEGASGRLVFAELKDAPGFRPGDFVTVTLREPELAGVIRLPAAALDASGDVLVLGEADRLEAVAVELLRRQGDTVLVRGPIAGRDVVEARSPLLGAGIRVRPLRGAEAAVETGLPTMIEISEAHRARLVALVEGNNRMPVAAKARVLAQLAEPLVPARIIERIENRMGG</sequence>
<dbReference type="Gene3D" id="1.10.287.470">
    <property type="entry name" value="Helix hairpin bin"/>
    <property type="match status" value="1"/>
</dbReference>
<dbReference type="SUPFAM" id="SSF111369">
    <property type="entry name" value="HlyD-like secretion proteins"/>
    <property type="match status" value="2"/>
</dbReference>
<feature type="domain" description="Multidrug resistance protein MdtA-like barrel-sandwich hybrid" evidence="2">
    <location>
        <begin position="78"/>
        <end position="257"/>
    </location>
</feature>
<dbReference type="Pfam" id="PF25917">
    <property type="entry name" value="BSH_RND"/>
    <property type="match status" value="1"/>
</dbReference>
<keyword evidence="1" id="KW-0175">Coiled coil</keyword>
<proteinExistence type="predicted"/>
<dbReference type="InterPro" id="IPR058625">
    <property type="entry name" value="MdtA-like_BSH"/>
</dbReference>
<evidence type="ECO:0000313" key="4">
    <source>
        <dbReference type="Proteomes" id="UP001597474"/>
    </source>
</evidence>
<dbReference type="Proteomes" id="UP001597474">
    <property type="component" value="Unassembled WGS sequence"/>
</dbReference>
<keyword evidence="4" id="KW-1185">Reference proteome</keyword>
<gene>
    <name evidence="3" type="ORF">ACFSUD_11645</name>
</gene>
<feature type="coiled-coil region" evidence="1">
    <location>
        <begin position="199"/>
        <end position="226"/>
    </location>
</feature>
<dbReference type="RefSeq" id="WP_386374585.1">
    <property type="nucleotide sequence ID" value="NZ_JBHUMP010000009.1"/>
</dbReference>
<comment type="caution">
    <text evidence="3">The sequence shown here is derived from an EMBL/GenBank/DDBJ whole genome shotgun (WGS) entry which is preliminary data.</text>
</comment>
<evidence type="ECO:0000259" key="2">
    <source>
        <dbReference type="Pfam" id="PF25917"/>
    </source>
</evidence>
<organism evidence="3 4">
    <name type="scientific">Sulfitobacter aestuarii</name>
    <dbReference type="NCBI Taxonomy" id="2161676"/>
    <lineage>
        <taxon>Bacteria</taxon>
        <taxon>Pseudomonadati</taxon>
        <taxon>Pseudomonadota</taxon>
        <taxon>Alphaproteobacteria</taxon>
        <taxon>Rhodobacterales</taxon>
        <taxon>Roseobacteraceae</taxon>
        <taxon>Sulfitobacter</taxon>
    </lineage>
</organism>
<dbReference type="Gene3D" id="2.40.30.170">
    <property type="match status" value="1"/>
</dbReference>
<dbReference type="PANTHER" id="PTHR30469:SF15">
    <property type="entry name" value="HLYD FAMILY OF SECRETION PROTEINS"/>
    <property type="match status" value="1"/>
</dbReference>
<evidence type="ECO:0000256" key="1">
    <source>
        <dbReference type="SAM" id="Coils"/>
    </source>
</evidence>
<dbReference type="EMBL" id="JBHUMP010000009">
    <property type="protein sequence ID" value="MFD2740229.1"/>
    <property type="molecule type" value="Genomic_DNA"/>
</dbReference>
<evidence type="ECO:0000313" key="3">
    <source>
        <dbReference type="EMBL" id="MFD2740229.1"/>
    </source>
</evidence>